<reference evidence="2" key="1">
    <citation type="submission" date="2016-10" db="EMBL/GenBank/DDBJ databases">
        <authorList>
            <person name="Wibberg D."/>
        </authorList>
    </citation>
    <scope>NUCLEOTIDE SEQUENCE [LARGE SCALE GENOMIC DNA]</scope>
</reference>
<gene>
    <name evidence="1" type="ORF">DSM25559_4949</name>
</gene>
<dbReference type="STRING" id="1907666.DSM25559_4949"/>
<dbReference type="Proteomes" id="UP000187891">
    <property type="component" value="Unassembled WGS sequence"/>
</dbReference>
<proteinExistence type="predicted"/>
<sequence length="94" mass="10256">MSAAFINPLARNAIGTVNTARAIKQWTRELLDLPVEAVVCVNELVCHVPGCPPKETVVLVMRGRDTDQVSVHQAMRDITCEDLAAAFALHMEGE</sequence>
<organism evidence="1 2">
    <name type="scientific">Agrobacterium rosae</name>
    <dbReference type="NCBI Taxonomy" id="1972867"/>
    <lineage>
        <taxon>Bacteria</taxon>
        <taxon>Pseudomonadati</taxon>
        <taxon>Pseudomonadota</taxon>
        <taxon>Alphaproteobacteria</taxon>
        <taxon>Hyphomicrobiales</taxon>
        <taxon>Rhizobiaceae</taxon>
        <taxon>Rhizobium/Agrobacterium group</taxon>
        <taxon>Agrobacterium</taxon>
    </lineage>
</organism>
<evidence type="ECO:0000313" key="1">
    <source>
        <dbReference type="EMBL" id="SCX35390.1"/>
    </source>
</evidence>
<name>A0A1R3U7C5_9HYPH</name>
<dbReference type="AlphaFoldDB" id="A0A1R3U7C5"/>
<evidence type="ECO:0000313" key="2">
    <source>
        <dbReference type="Proteomes" id="UP000187891"/>
    </source>
</evidence>
<evidence type="ECO:0008006" key="3">
    <source>
        <dbReference type="Google" id="ProtNLM"/>
    </source>
</evidence>
<dbReference type="EMBL" id="FMUE01000020">
    <property type="protein sequence ID" value="SCX35390.1"/>
    <property type="molecule type" value="Genomic_DNA"/>
</dbReference>
<protein>
    <recommendedName>
        <fullName evidence="3">Nitrate reductase</fullName>
    </recommendedName>
</protein>
<dbReference type="RefSeq" id="WP_077122886.1">
    <property type="nucleotide sequence ID" value="NZ_FMUE01000020.1"/>
</dbReference>
<accession>A0A1R3U7C5</accession>